<evidence type="ECO:0000256" key="6">
    <source>
        <dbReference type="ARBA" id="ARBA00023180"/>
    </source>
</evidence>
<proteinExistence type="inferred from homology"/>
<dbReference type="GO" id="GO:0016787">
    <property type="term" value="F:hydrolase activity"/>
    <property type="evidence" value="ECO:0007669"/>
    <property type="project" value="UniProtKB-KW"/>
</dbReference>
<keyword evidence="3 7" id="KW-0378">Hydrolase</keyword>
<reference evidence="11 12" key="1">
    <citation type="submission" date="2024-05" db="EMBL/GenBank/DDBJ databases">
        <title>Genetic variation in Jamaican populations of the coffee berry borer (Hypothenemus hampei).</title>
        <authorList>
            <person name="Errbii M."/>
            <person name="Myrie A."/>
        </authorList>
    </citation>
    <scope>NUCLEOTIDE SEQUENCE [LARGE SCALE GENOMIC DNA]</scope>
    <source>
        <strain evidence="11">JA-Hopewell-2020-01-JO</strain>
        <tissue evidence="11">Whole body</tissue>
    </source>
</reference>
<feature type="active site" description="Nucleophile" evidence="8">
    <location>
        <position position="179"/>
    </location>
</feature>
<evidence type="ECO:0000313" key="12">
    <source>
        <dbReference type="Proteomes" id="UP001566132"/>
    </source>
</evidence>
<dbReference type="InterPro" id="IPR025483">
    <property type="entry name" value="Lipase_euk"/>
</dbReference>
<evidence type="ECO:0000256" key="9">
    <source>
        <dbReference type="SAM" id="SignalP"/>
    </source>
</evidence>
<dbReference type="InterPro" id="IPR029058">
    <property type="entry name" value="AB_hydrolase_fold"/>
</dbReference>
<comment type="caution">
    <text evidence="11">The sequence shown here is derived from an EMBL/GenBank/DDBJ whole genome shotgun (WGS) entry which is preliminary data.</text>
</comment>
<keyword evidence="6" id="KW-0325">Glycoprotein</keyword>
<evidence type="ECO:0000256" key="3">
    <source>
        <dbReference type="ARBA" id="ARBA00022801"/>
    </source>
</evidence>
<keyword evidence="5" id="KW-0443">Lipid metabolism</keyword>
<dbReference type="Proteomes" id="UP001566132">
    <property type="component" value="Unassembled WGS sequence"/>
</dbReference>
<accession>A0ABD1F721</accession>
<dbReference type="FunFam" id="3.40.50.1820:FF:000021">
    <property type="entry name" value="Lipase"/>
    <property type="match status" value="1"/>
</dbReference>
<dbReference type="Pfam" id="PF04083">
    <property type="entry name" value="Abhydro_lipase"/>
    <property type="match status" value="1"/>
</dbReference>
<keyword evidence="2 9" id="KW-0732">Signal</keyword>
<keyword evidence="4 7" id="KW-0442">Lipid degradation</keyword>
<dbReference type="PIRSF" id="PIRSF000862">
    <property type="entry name" value="Steryl_ester_lip"/>
    <property type="match status" value="1"/>
</dbReference>
<protein>
    <recommendedName>
        <fullName evidence="7">Lipase</fullName>
    </recommendedName>
</protein>
<feature type="active site" description="Charge relay system" evidence="8">
    <location>
        <position position="354"/>
    </location>
</feature>
<dbReference type="AlphaFoldDB" id="A0ABD1F721"/>
<evidence type="ECO:0000256" key="5">
    <source>
        <dbReference type="ARBA" id="ARBA00023098"/>
    </source>
</evidence>
<dbReference type="SUPFAM" id="SSF53474">
    <property type="entry name" value="alpha/beta-Hydrolases"/>
    <property type="match status" value="1"/>
</dbReference>
<sequence length="410" mass="45978">MKLLHVFLSITIWYSYGLAIDVVDSALDGTLNEIELTDDDHGYTVEKLITDNGYPVETHNVTTSDGYILTLHRIPHGLNSKSTGRVAYLQHGILASSSDWCILGAGKGLAFLLAEEGYDVWMGNARGNSWSRSHVNLTTDDTEFWNFSWHEIGTIDLPTMIDYILDQTGVPSLYYAGHSQGTTVFYVLTSTYPEYNNKIAVQTSLAPIAYMNHMTSPLLKIISYWTDTIEALASMLGINEFLPNTDFIKFIIGDDLCKEDTVTMSLCTNCIFAICGFSRAEMNETLLPLLTKYSPAGASTKQVIHYGQEVKSGYFRQYDYGILENMKYYGQMTPPSYDLSQITAPTYLIYSKNDWLSAQTDVEKLCSHMSNGCAGKIILTDFQFNHLDYTYGIDAPALVYNKVISLFARH</sequence>
<comment type="similarity">
    <text evidence="1 7">Belongs to the AB hydrolase superfamily. Lipase family.</text>
</comment>
<feature type="chain" id="PRO_5044746493" description="Lipase" evidence="9">
    <location>
        <begin position="20"/>
        <end position="410"/>
    </location>
</feature>
<gene>
    <name evidence="11" type="ORF">ABEB36_004428</name>
</gene>
<dbReference type="InterPro" id="IPR006693">
    <property type="entry name" value="AB_hydrolase_lipase"/>
</dbReference>
<evidence type="ECO:0000256" key="2">
    <source>
        <dbReference type="ARBA" id="ARBA00022729"/>
    </source>
</evidence>
<evidence type="ECO:0000256" key="8">
    <source>
        <dbReference type="PIRSR" id="PIRSR000862-1"/>
    </source>
</evidence>
<evidence type="ECO:0000313" key="11">
    <source>
        <dbReference type="EMBL" id="KAL1509735.1"/>
    </source>
</evidence>
<name>A0ABD1F721_HYPHA</name>
<dbReference type="PANTHER" id="PTHR11005">
    <property type="entry name" value="LYSOSOMAL ACID LIPASE-RELATED"/>
    <property type="match status" value="1"/>
</dbReference>
<dbReference type="EMBL" id="JBDJPC010000003">
    <property type="protein sequence ID" value="KAL1509735.1"/>
    <property type="molecule type" value="Genomic_DNA"/>
</dbReference>
<dbReference type="GO" id="GO:0016042">
    <property type="term" value="P:lipid catabolic process"/>
    <property type="evidence" value="ECO:0007669"/>
    <property type="project" value="UniProtKB-KW"/>
</dbReference>
<evidence type="ECO:0000256" key="7">
    <source>
        <dbReference type="PIRNR" id="PIRNR000862"/>
    </source>
</evidence>
<evidence type="ECO:0000256" key="1">
    <source>
        <dbReference type="ARBA" id="ARBA00010701"/>
    </source>
</evidence>
<feature type="domain" description="Partial AB-hydrolase lipase" evidence="10">
    <location>
        <begin position="46"/>
        <end position="102"/>
    </location>
</feature>
<feature type="active site" description="Charge relay system" evidence="8">
    <location>
        <position position="386"/>
    </location>
</feature>
<keyword evidence="12" id="KW-1185">Reference proteome</keyword>
<evidence type="ECO:0000259" key="10">
    <source>
        <dbReference type="Pfam" id="PF04083"/>
    </source>
</evidence>
<dbReference type="Gene3D" id="3.40.50.1820">
    <property type="entry name" value="alpha/beta hydrolase"/>
    <property type="match status" value="1"/>
</dbReference>
<feature type="signal peptide" evidence="9">
    <location>
        <begin position="1"/>
        <end position="19"/>
    </location>
</feature>
<organism evidence="11 12">
    <name type="scientific">Hypothenemus hampei</name>
    <name type="common">Coffee berry borer</name>
    <dbReference type="NCBI Taxonomy" id="57062"/>
    <lineage>
        <taxon>Eukaryota</taxon>
        <taxon>Metazoa</taxon>
        <taxon>Ecdysozoa</taxon>
        <taxon>Arthropoda</taxon>
        <taxon>Hexapoda</taxon>
        <taxon>Insecta</taxon>
        <taxon>Pterygota</taxon>
        <taxon>Neoptera</taxon>
        <taxon>Endopterygota</taxon>
        <taxon>Coleoptera</taxon>
        <taxon>Polyphaga</taxon>
        <taxon>Cucujiformia</taxon>
        <taxon>Curculionidae</taxon>
        <taxon>Scolytinae</taxon>
        <taxon>Hypothenemus</taxon>
    </lineage>
</organism>
<evidence type="ECO:0000256" key="4">
    <source>
        <dbReference type="ARBA" id="ARBA00022963"/>
    </source>
</evidence>